<protein>
    <submittedName>
        <fullName evidence="2">Alpha/beta fold hydrolase</fullName>
    </submittedName>
</protein>
<dbReference type="GO" id="GO:0016787">
    <property type="term" value="F:hydrolase activity"/>
    <property type="evidence" value="ECO:0007669"/>
    <property type="project" value="UniProtKB-KW"/>
</dbReference>
<dbReference type="EMBL" id="BAAANL010000007">
    <property type="protein sequence ID" value="GAA1871291.1"/>
    <property type="molecule type" value="Genomic_DNA"/>
</dbReference>
<evidence type="ECO:0000259" key="1">
    <source>
        <dbReference type="Pfam" id="PF00561"/>
    </source>
</evidence>
<dbReference type="SUPFAM" id="SSF53474">
    <property type="entry name" value="alpha/beta-Hydrolases"/>
    <property type="match status" value="1"/>
</dbReference>
<accession>A0ABN2NJ27</accession>
<proteinExistence type="predicted"/>
<organism evidence="2 3">
    <name type="scientific">Myceligenerans crystallogenes</name>
    <dbReference type="NCBI Taxonomy" id="316335"/>
    <lineage>
        <taxon>Bacteria</taxon>
        <taxon>Bacillati</taxon>
        <taxon>Actinomycetota</taxon>
        <taxon>Actinomycetes</taxon>
        <taxon>Micrococcales</taxon>
        <taxon>Promicromonosporaceae</taxon>
        <taxon>Myceligenerans</taxon>
    </lineage>
</organism>
<keyword evidence="2" id="KW-0378">Hydrolase</keyword>
<dbReference type="PANTHER" id="PTHR43798">
    <property type="entry name" value="MONOACYLGLYCEROL LIPASE"/>
    <property type="match status" value="1"/>
</dbReference>
<feature type="domain" description="AB hydrolase-1" evidence="1">
    <location>
        <begin position="54"/>
        <end position="153"/>
    </location>
</feature>
<keyword evidence="3" id="KW-1185">Reference proteome</keyword>
<dbReference type="Proteomes" id="UP001501094">
    <property type="component" value="Unassembled WGS sequence"/>
</dbReference>
<sequence length="297" mass="31936">MARIGTFKSDAARATFDDAYAAVERLWPLPATVRDVPTSYGSTRVRSSGSGDGPPFVLLHGFGGNGATWHGYVEALARDRAVHALDTMGAAGRSVQTAPLRRETDLARWFTEVLDGLGVERAHVVGESQGAWHATVMAMHAPGRLASVSLIEPNGVFARVPVRSLMRMLRLGANPTENGWRRMAAWLTPGVTLPGEVLAVAKAAQGFRPGLGWARTLTDAEVRSLSVPLLAILGDRSVVSNPVRTGDRLRSLAPRAEIEVYEDRGHGVLGEIPEEILGRVTAFASSHDSERLPTSRH</sequence>
<dbReference type="Pfam" id="PF00561">
    <property type="entry name" value="Abhydrolase_1"/>
    <property type="match status" value="1"/>
</dbReference>
<dbReference type="Gene3D" id="3.40.50.1820">
    <property type="entry name" value="alpha/beta hydrolase"/>
    <property type="match status" value="1"/>
</dbReference>
<dbReference type="InterPro" id="IPR029058">
    <property type="entry name" value="AB_hydrolase_fold"/>
</dbReference>
<dbReference type="RefSeq" id="WP_344105039.1">
    <property type="nucleotide sequence ID" value="NZ_BAAANL010000007.1"/>
</dbReference>
<comment type="caution">
    <text evidence="2">The sequence shown here is derived from an EMBL/GenBank/DDBJ whole genome shotgun (WGS) entry which is preliminary data.</text>
</comment>
<dbReference type="InterPro" id="IPR000073">
    <property type="entry name" value="AB_hydrolase_1"/>
</dbReference>
<reference evidence="2 3" key="1">
    <citation type="journal article" date="2019" name="Int. J. Syst. Evol. Microbiol.">
        <title>The Global Catalogue of Microorganisms (GCM) 10K type strain sequencing project: providing services to taxonomists for standard genome sequencing and annotation.</title>
        <authorList>
            <consortium name="The Broad Institute Genomics Platform"/>
            <consortium name="The Broad Institute Genome Sequencing Center for Infectious Disease"/>
            <person name="Wu L."/>
            <person name="Ma J."/>
        </authorList>
    </citation>
    <scope>NUCLEOTIDE SEQUENCE [LARGE SCALE GENOMIC DNA]</scope>
    <source>
        <strain evidence="2 3">JCM 14326</strain>
    </source>
</reference>
<evidence type="ECO:0000313" key="2">
    <source>
        <dbReference type="EMBL" id="GAA1871291.1"/>
    </source>
</evidence>
<gene>
    <name evidence="2" type="ORF">GCM10009751_33090</name>
</gene>
<dbReference type="InterPro" id="IPR050266">
    <property type="entry name" value="AB_hydrolase_sf"/>
</dbReference>
<evidence type="ECO:0000313" key="3">
    <source>
        <dbReference type="Proteomes" id="UP001501094"/>
    </source>
</evidence>
<dbReference type="PANTHER" id="PTHR43798:SF33">
    <property type="entry name" value="HYDROLASE, PUTATIVE (AFU_ORTHOLOGUE AFUA_2G14860)-RELATED"/>
    <property type="match status" value="1"/>
</dbReference>
<name>A0ABN2NJ27_9MICO</name>